<feature type="non-terminal residue" evidence="6">
    <location>
        <position position="68"/>
    </location>
</feature>
<dbReference type="PANTHER" id="PTHR20922">
    <property type="entry name" value="DNL-TYPE ZINC FINGER PROTEIN"/>
    <property type="match status" value="1"/>
</dbReference>
<dbReference type="InterPro" id="IPR007853">
    <property type="entry name" value="Znf_DNL-typ"/>
</dbReference>
<dbReference type="EMBL" id="ML002815">
    <property type="protein sequence ID" value="RKP35669.1"/>
    <property type="molecule type" value="Genomic_DNA"/>
</dbReference>
<keyword evidence="2 4" id="KW-0863">Zinc-finger</keyword>
<evidence type="ECO:0000259" key="5">
    <source>
        <dbReference type="PROSITE" id="PS51501"/>
    </source>
</evidence>
<keyword evidence="3" id="KW-0862">Zinc</keyword>
<organism evidence="6 7">
    <name type="scientific">Dimargaris cristalligena</name>
    <dbReference type="NCBI Taxonomy" id="215637"/>
    <lineage>
        <taxon>Eukaryota</taxon>
        <taxon>Fungi</taxon>
        <taxon>Fungi incertae sedis</taxon>
        <taxon>Zoopagomycota</taxon>
        <taxon>Kickxellomycotina</taxon>
        <taxon>Dimargaritomycetes</taxon>
        <taxon>Dimargaritales</taxon>
        <taxon>Dimargaritaceae</taxon>
        <taxon>Dimargaris</taxon>
    </lineage>
</organism>
<dbReference type="STRING" id="215637.A0A4V1J4I4"/>
<reference evidence="7" key="1">
    <citation type="journal article" date="2018" name="Nat. Microbiol.">
        <title>Leveraging single-cell genomics to expand the fungal tree of life.</title>
        <authorList>
            <person name="Ahrendt S.R."/>
            <person name="Quandt C.A."/>
            <person name="Ciobanu D."/>
            <person name="Clum A."/>
            <person name="Salamov A."/>
            <person name="Andreopoulos B."/>
            <person name="Cheng J.F."/>
            <person name="Woyke T."/>
            <person name="Pelin A."/>
            <person name="Henrissat B."/>
            <person name="Reynolds N.K."/>
            <person name="Benny G.L."/>
            <person name="Smith M.E."/>
            <person name="James T.Y."/>
            <person name="Grigoriev I.V."/>
        </authorList>
    </citation>
    <scope>NUCLEOTIDE SEQUENCE [LARGE SCALE GENOMIC DNA]</scope>
    <source>
        <strain evidence="7">RSA 468</strain>
    </source>
</reference>
<keyword evidence="1" id="KW-0479">Metal-binding</keyword>
<evidence type="ECO:0000313" key="6">
    <source>
        <dbReference type="EMBL" id="RKP35669.1"/>
    </source>
</evidence>
<evidence type="ECO:0000256" key="2">
    <source>
        <dbReference type="ARBA" id="ARBA00022771"/>
    </source>
</evidence>
<dbReference type="GO" id="GO:0051087">
    <property type="term" value="F:protein-folding chaperone binding"/>
    <property type="evidence" value="ECO:0007669"/>
    <property type="project" value="TreeGrafter"/>
</dbReference>
<dbReference type="AlphaFoldDB" id="A0A4V1J4I4"/>
<dbReference type="PANTHER" id="PTHR20922:SF13">
    <property type="entry name" value="DNL-TYPE ZINC FINGER PROTEIN"/>
    <property type="match status" value="1"/>
</dbReference>
<proteinExistence type="predicted"/>
<dbReference type="GO" id="GO:0006457">
    <property type="term" value="P:protein folding"/>
    <property type="evidence" value="ECO:0007669"/>
    <property type="project" value="TreeGrafter"/>
</dbReference>
<dbReference type="GO" id="GO:0050821">
    <property type="term" value="P:protein stabilization"/>
    <property type="evidence" value="ECO:0007669"/>
    <property type="project" value="TreeGrafter"/>
</dbReference>
<feature type="non-terminal residue" evidence="6">
    <location>
        <position position="1"/>
    </location>
</feature>
<dbReference type="PROSITE" id="PS51501">
    <property type="entry name" value="ZF_DNL"/>
    <property type="match status" value="1"/>
</dbReference>
<keyword evidence="7" id="KW-1185">Reference proteome</keyword>
<gene>
    <name evidence="6" type="ORF">BJ085DRAFT_412</name>
</gene>
<evidence type="ECO:0000256" key="1">
    <source>
        <dbReference type="ARBA" id="ARBA00022723"/>
    </source>
</evidence>
<dbReference type="Pfam" id="PF05180">
    <property type="entry name" value="zf-DNL"/>
    <property type="match status" value="1"/>
</dbReference>
<sequence>RLFIRFVCKVCNTPTQKLISKQAYTDGVVLIQCSSCKNRHLIADNKGWFRDQRVNVEDLMKEKGEAVR</sequence>
<evidence type="ECO:0000256" key="4">
    <source>
        <dbReference type="PROSITE-ProRule" id="PRU00834"/>
    </source>
</evidence>
<dbReference type="Proteomes" id="UP000268162">
    <property type="component" value="Unassembled WGS sequence"/>
</dbReference>
<feature type="domain" description="DNL-type" evidence="5">
    <location>
        <begin position="1"/>
        <end position="68"/>
    </location>
</feature>
<evidence type="ECO:0000313" key="7">
    <source>
        <dbReference type="Proteomes" id="UP000268162"/>
    </source>
</evidence>
<evidence type="ECO:0000256" key="3">
    <source>
        <dbReference type="ARBA" id="ARBA00022833"/>
    </source>
</evidence>
<name>A0A4V1J4I4_9FUNG</name>
<dbReference type="InterPro" id="IPR024158">
    <property type="entry name" value="Mt_import_TIM15"/>
</dbReference>
<protein>
    <submittedName>
        <fullName evidence="6">DNL zinc finger-domain-containing protein</fullName>
    </submittedName>
</protein>
<dbReference type="GO" id="GO:0008270">
    <property type="term" value="F:zinc ion binding"/>
    <property type="evidence" value="ECO:0007669"/>
    <property type="project" value="UniProtKB-KW"/>
</dbReference>
<dbReference type="GO" id="GO:0005739">
    <property type="term" value="C:mitochondrion"/>
    <property type="evidence" value="ECO:0007669"/>
    <property type="project" value="TreeGrafter"/>
</dbReference>
<dbReference type="GO" id="GO:0030150">
    <property type="term" value="P:protein import into mitochondrial matrix"/>
    <property type="evidence" value="ECO:0007669"/>
    <property type="project" value="TreeGrafter"/>
</dbReference>
<accession>A0A4V1J4I4</accession>